<evidence type="ECO:0000256" key="4">
    <source>
        <dbReference type="PROSITE-ProRule" id="PRU00322"/>
    </source>
</evidence>
<evidence type="ECO:0000256" key="5">
    <source>
        <dbReference type="SAM" id="MobiDB-lite"/>
    </source>
</evidence>
<proteinExistence type="predicted"/>
<evidence type="ECO:0000256" key="2">
    <source>
        <dbReference type="ARBA" id="ARBA00022771"/>
    </source>
</evidence>
<evidence type="ECO:0000256" key="3">
    <source>
        <dbReference type="ARBA" id="ARBA00022833"/>
    </source>
</evidence>
<dbReference type="GO" id="GO:0003729">
    <property type="term" value="F:mRNA binding"/>
    <property type="evidence" value="ECO:0007669"/>
    <property type="project" value="TreeGrafter"/>
</dbReference>
<feature type="region of interest" description="Disordered" evidence="5">
    <location>
        <begin position="396"/>
        <end position="417"/>
    </location>
</feature>
<dbReference type="PROSITE" id="PS50199">
    <property type="entry name" value="ZF_RANBP2_2"/>
    <property type="match status" value="3"/>
</dbReference>
<protein>
    <recommendedName>
        <fullName evidence="6">RanBP2-type domain-containing protein</fullName>
    </recommendedName>
</protein>
<dbReference type="Pfam" id="PF00641">
    <property type="entry name" value="Zn_ribbon_RanBP"/>
    <property type="match status" value="3"/>
</dbReference>
<dbReference type="InterPro" id="IPR001876">
    <property type="entry name" value="Znf_RanBP2"/>
</dbReference>
<dbReference type="GO" id="GO:0008270">
    <property type="term" value="F:zinc ion binding"/>
    <property type="evidence" value="ECO:0007669"/>
    <property type="project" value="UniProtKB-KW"/>
</dbReference>
<organism evidence="7 8">
    <name type="scientific">Linum tenue</name>
    <dbReference type="NCBI Taxonomy" id="586396"/>
    <lineage>
        <taxon>Eukaryota</taxon>
        <taxon>Viridiplantae</taxon>
        <taxon>Streptophyta</taxon>
        <taxon>Embryophyta</taxon>
        <taxon>Tracheophyta</taxon>
        <taxon>Spermatophyta</taxon>
        <taxon>Magnoliopsida</taxon>
        <taxon>eudicotyledons</taxon>
        <taxon>Gunneridae</taxon>
        <taxon>Pentapetalae</taxon>
        <taxon>rosids</taxon>
        <taxon>fabids</taxon>
        <taxon>Malpighiales</taxon>
        <taxon>Linaceae</taxon>
        <taxon>Linum</taxon>
    </lineage>
</organism>
<feature type="region of interest" description="Disordered" evidence="5">
    <location>
        <begin position="472"/>
        <end position="516"/>
    </location>
</feature>
<dbReference type="AlphaFoldDB" id="A0AAV0LJT1"/>
<keyword evidence="3" id="KW-0862">Zinc</keyword>
<feature type="domain" description="RanBP2-type" evidence="6">
    <location>
        <begin position="315"/>
        <end position="344"/>
    </location>
</feature>
<sequence length="529" mass="60121">MFKLGYSGLVSMYLRTHKLAVSVCVPYLQSFSSQTEVLNSSKPRNHIAQQSSSDQSEQSKGNGEAFHISHPWPEWVDLMELLFRRGYFEADGNPFQSEDLGGKETNSIRTACLNFARDQFGLIRFFSRKDIQIITGFGCPSLDRKVINSAKRLRAHVGVNEGNVCSSCNLRGDCERAYVKAREDEGGRTVDVMRILLTHGLDFVSGTVDNKPCQNKMVNDSARNLLKEMTEYGSQQLDSNGSNNTTLEVGVSERHRLNSEGKNGFTKVPMKQGDWHCPKCDFINFARNIKCLRCNGFSEERLKHLRQDHDHLPLKKGDWICQKCNFLNFAKNTRCLQCDERPPKRHLNPGEWECQSCNYINFRRNMICLKCDHRRPIVSNPSSSTPTQLDHINAAKDEEDTRSRTANNDGLSDLEPAMQDHYNRKLRGNSWRFVEEGAVGDYGSKFINFPIAGGKSTLSRDPSAREEWKLQMLERGKVGTRRSKGNNESHQNDDTPQGPGWLNSLDPTDEDDYDDDIATWFGDAKKDKI</sequence>
<evidence type="ECO:0000259" key="6">
    <source>
        <dbReference type="PROSITE" id="PS50199"/>
    </source>
</evidence>
<dbReference type="PANTHER" id="PTHR23111">
    <property type="entry name" value="ZINC FINGER PROTEIN"/>
    <property type="match status" value="1"/>
</dbReference>
<feature type="domain" description="RanBP2-type" evidence="6">
    <location>
        <begin position="271"/>
        <end position="300"/>
    </location>
</feature>
<accession>A0AAV0LJT1</accession>
<dbReference type="PROSITE" id="PS01358">
    <property type="entry name" value="ZF_RANBP2_1"/>
    <property type="match status" value="3"/>
</dbReference>
<evidence type="ECO:0000313" key="8">
    <source>
        <dbReference type="Proteomes" id="UP001154282"/>
    </source>
</evidence>
<feature type="compositionally biased region" description="Low complexity" evidence="5">
    <location>
        <begin position="49"/>
        <end position="59"/>
    </location>
</feature>
<feature type="compositionally biased region" description="Acidic residues" evidence="5">
    <location>
        <begin position="507"/>
        <end position="516"/>
    </location>
</feature>
<keyword evidence="8" id="KW-1185">Reference proteome</keyword>
<dbReference type="Proteomes" id="UP001154282">
    <property type="component" value="Unassembled WGS sequence"/>
</dbReference>
<dbReference type="GO" id="GO:0005737">
    <property type="term" value="C:cytoplasm"/>
    <property type="evidence" value="ECO:0007669"/>
    <property type="project" value="TreeGrafter"/>
</dbReference>
<feature type="domain" description="RanBP2-type" evidence="6">
    <location>
        <begin position="348"/>
        <end position="377"/>
    </location>
</feature>
<dbReference type="Gene3D" id="4.10.1060.10">
    <property type="entry name" value="Zinc finger, RanBP2-type"/>
    <property type="match status" value="3"/>
</dbReference>
<feature type="region of interest" description="Disordered" evidence="5">
    <location>
        <begin position="39"/>
        <end position="64"/>
    </location>
</feature>
<name>A0AAV0LJT1_9ROSI</name>
<dbReference type="PANTHER" id="PTHR23111:SF23">
    <property type="entry name" value="RAN BP2_NZF ZINC FINGER-LIKE SUPERFAMILY PROTEIN"/>
    <property type="match status" value="1"/>
</dbReference>
<dbReference type="SMART" id="SM00547">
    <property type="entry name" value="ZnF_RBZ"/>
    <property type="match status" value="3"/>
</dbReference>
<dbReference type="EMBL" id="CAMGYJ010000006">
    <property type="protein sequence ID" value="CAI0433691.1"/>
    <property type="molecule type" value="Genomic_DNA"/>
</dbReference>
<gene>
    <name evidence="7" type="ORF">LITE_LOCUS23988</name>
</gene>
<dbReference type="SUPFAM" id="SSF90209">
    <property type="entry name" value="Ran binding protein zinc finger-like"/>
    <property type="match status" value="3"/>
</dbReference>
<evidence type="ECO:0000313" key="7">
    <source>
        <dbReference type="EMBL" id="CAI0433691.1"/>
    </source>
</evidence>
<dbReference type="InterPro" id="IPR036443">
    <property type="entry name" value="Znf_RanBP2_sf"/>
</dbReference>
<keyword evidence="2 4" id="KW-0863">Zinc-finger</keyword>
<reference evidence="7" key="1">
    <citation type="submission" date="2022-08" db="EMBL/GenBank/DDBJ databases">
        <authorList>
            <person name="Gutierrez-Valencia J."/>
        </authorList>
    </citation>
    <scope>NUCLEOTIDE SEQUENCE</scope>
</reference>
<comment type="caution">
    <text evidence="7">The sequence shown here is derived from an EMBL/GenBank/DDBJ whole genome shotgun (WGS) entry which is preliminary data.</text>
</comment>
<evidence type="ECO:0000256" key="1">
    <source>
        <dbReference type="ARBA" id="ARBA00022723"/>
    </source>
</evidence>
<keyword evidence="1" id="KW-0479">Metal-binding</keyword>